<dbReference type="NCBIfam" id="NF033542">
    <property type="entry name" value="transpos_IS110"/>
    <property type="match status" value="1"/>
</dbReference>
<feature type="domain" description="Transposase IS116/IS110/IS902 C-terminal" evidence="2">
    <location>
        <begin position="285"/>
        <end position="369"/>
    </location>
</feature>
<dbReference type="GO" id="GO:0006313">
    <property type="term" value="P:DNA transposition"/>
    <property type="evidence" value="ECO:0007669"/>
    <property type="project" value="InterPro"/>
</dbReference>
<evidence type="ECO:0000313" key="3">
    <source>
        <dbReference type="EMBL" id="AEF94681.1"/>
    </source>
</evidence>
<dbReference type="HOGENOM" id="CLU_036902_4_1_9"/>
<feature type="domain" description="Transposase IS110-like N-terminal" evidence="1">
    <location>
        <begin position="16"/>
        <end position="176"/>
    </location>
</feature>
<sequence>MRYSKVKQIRPNTLIVGIDIAKQTHWAQIMLQGRLIGKAFSIQNTREGFENLVRTLKAYQQKLGATNIVVGMEPTGHYFKPLAYYLHGTGMCEVVIVNPYHVNRSKELDDNSPSKNDRKDARLIAKLISQGTYFNLPLIFNTWAELRTANVSRMQLTQKRWQLKCQLITILDQYFPEFPDVFKNVLGKGAMYVLTHCPFPVDILELGEQTLCEGLRGATHNRVGQKRAQKLWEAAQNSIGIKEGAKGARLQLTHLVEELNLIHKQLEETEKMMSQLLKQTGLGDYLTSIPGVGMVTAAAFLAEIGNPDEYESYKQIQKKAGLNLKENSSGKHKGKTTISKRGRPSLRQLMYQIAYVSVAKNAEMKAFYEYLKNRKENPLAGKQALIAVAVKMMKVMLAVCKNRSHYDGSKVGNQNLVVRMQAA</sequence>
<dbReference type="InterPro" id="IPR003346">
    <property type="entry name" value="Transposase_20"/>
</dbReference>
<dbReference type="Pfam" id="PF01548">
    <property type="entry name" value="DEDD_Tnp_IS110"/>
    <property type="match status" value="1"/>
</dbReference>
<protein>
    <submittedName>
        <fullName evidence="3">Transposase IS116/IS110/IS902 family protein</fullName>
    </submittedName>
</protein>
<dbReference type="KEGG" id="dca:Desca_1836"/>
<dbReference type="GO" id="GO:0003677">
    <property type="term" value="F:DNA binding"/>
    <property type="evidence" value="ECO:0007669"/>
    <property type="project" value="InterPro"/>
</dbReference>
<dbReference type="RefSeq" id="WP_013810408.1">
    <property type="nucleotide sequence ID" value="NC_015565.1"/>
</dbReference>
<dbReference type="Proteomes" id="UP000009226">
    <property type="component" value="Chromosome"/>
</dbReference>
<dbReference type="GO" id="GO:0004803">
    <property type="term" value="F:transposase activity"/>
    <property type="evidence" value="ECO:0007669"/>
    <property type="project" value="InterPro"/>
</dbReference>
<dbReference type="InterPro" id="IPR047650">
    <property type="entry name" value="Transpos_IS110"/>
</dbReference>
<proteinExistence type="predicted"/>
<dbReference type="Pfam" id="PF02371">
    <property type="entry name" value="Transposase_20"/>
    <property type="match status" value="1"/>
</dbReference>
<gene>
    <name evidence="3" type="ordered locus">Desca_1836</name>
</gene>
<dbReference type="PANTHER" id="PTHR33055">
    <property type="entry name" value="TRANSPOSASE FOR INSERTION SEQUENCE ELEMENT IS1111A"/>
    <property type="match status" value="1"/>
</dbReference>
<evidence type="ECO:0000259" key="2">
    <source>
        <dbReference type="Pfam" id="PF02371"/>
    </source>
</evidence>
<dbReference type="eggNOG" id="COG3547">
    <property type="taxonomic scope" value="Bacteria"/>
</dbReference>
<dbReference type="STRING" id="868595.Desca_1836"/>
<evidence type="ECO:0000313" key="4">
    <source>
        <dbReference type="Proteomes" id="UP000009226"/>
    </source>
</evidence>
<dbReference type="InterPro" id="IPR002525">
    <property type="entry name" value="Transp_IS110-like_N"/>
</dbReference>
<organism evidence="3 4">
    <name type="scientific">Desulfotomaculum nigrificans (strain DSM 14880 / VKM B-2319 / CO-1-SRB)</name>
    <name type="common">Desulfotomaculum carboxydivorans</name>
    <dbReference type="NCBI Taxonomy" id="868595"/>
    <lineage>
        <taxon>Bacteria</taxon>
        <taxon>Bacillati</taxon>
        <taxon>Bacillota</taxon>
        <taxon>Clostridia</taxon>
        <taxon>Eubacteriales</taxon>
        <taxon>Desulfotomaculaceae</taxon>
        <taxon>Desulfotomaculum</taxon>
    </lineage>
</organism>
<dbReference type="InterPro" id="IPR036279">
    <property type="entry name" value="5-3_exonuclease_C_sf"/>
</dbReference>
<dbReference type="EMBL" id="CP002736">
    <property type="protein sequence ID" value="AEF94681.1"/>
    <property type="molecule type" value="Genomic_DNA"/>
</dbReference>
<keyword evidence="4" id="KW-1185">Reference proteome</keyword>
<dbReference type="PANTHER" id="PTHR33055:SF13">
    <property type="entry name" value="TRANSPOSASE"/>
    <property type="match status" value="1"/>
</dbReference>
<dbReference type="SUPFAM" id="SSF47807">
    <property type="entry name" value="5' to 3' exonuclease, C-terminal subdomain"/>
    <property type="match status" value="1"/>
</dbReference>
<accession>F6B8B7</accession>
<dbReference type="AlphaFoldDB" id="F6B8B7"/>
<name>F6B8B7_DESCC</name>
<reference evidence="3" key="1">
    <citation type="submission" date="2011-05" db="EMBL/GenBank/DDBJ databases">
        <title>Complete sequence of Desulfotomaculum carboxydivorans CO-1-SRB.</title>
        <authorList>
            <consortium name="US DOE Joint Genome Institute"/>
            <person name="Lucas S."/>
            <person name="Han J."/>
            <person name="Lapidus A."/>
            <person name="Cheng J.-F."/>
            <person name="Goodwin L."/>
            <person name="Pitluck S."/>
            <person name="Peters L."/>
            <person name="Mikhailova N."/>
            <person name="Lu M."/>
            <person name="Han C."/>
            <person name="Tapia R."/>
            <person name="Land M."/>
            <person name="Hauser L."/>
            <person name="Kyrpides N."/>
            <person name="Ivanova N."/>
            <person name="Pagani I."/>
            <person name="Stams A."/>
            <person name="Plugge C."/>
            <person name="Muyzer G."/>
            <person name="Kuever J."/>
            <person name="Parshina S."/>
            <person name="Ivanova A."/>
            <person name="Nazina T."/>
            <person name="Woyke T."/>
        </authorList>
    </citation>
    <scope>NUCLEOTIDE SEQUENCE [LARGE SCALE GENOMIC DNA]</scope>
    <source>
        <strain evidence="3">CO-1-SRB</strain>
    </source>
</reference>
<evidence type="ECO:0000259" key="1">
    <source>
        <dbReference type="Pfam" id="PF01548"/>
    </source>
</evidence>